<organism evidence="1">
    <name type="scientific">virus sp. ctEfN2</name>
    <dbReference type="NCBI Taxonomy" id="2825810"/>
    <lineage>
        <taxon>Viruses</taxon>
    </lineage>
</organism>
<proteinExistence type="predicted"/>
<evidence type="ECO:0000313" key="1">
    <source>
        <dbReference type="EMBL" id="DAE32541.1"/>
    </source>
</evidence>
<reference evidence="1" key="1">
    <citation type="journal article" date="2021" name="Proc. Natl. Acad. Sci. U.S.A.">
        <title>A Catalog of Tens of Thousands of Viruses from Human Metagenomes Reveals Hidden Associations with Chronic Diseases.</title>
        <authorList>
            <person name="Tisza M.J."/>
            <person name="Buck C.B."/>
        </authorList>
    </citation>
    <scope>NUCLEOTIDE SEQUENCE</scope>
    <source>
        <strain evidence="1">CtEfN2</strain>
    </source>
</reference>
<protein>
    <submittedName>
        <fullName evidence="1">Uncharacterized protein</fullName>
    </submittedName>
</protein>
<dbReference type="EMBL" id="BK059123">
    <property type="protein sequence ID" value="DAE32541.1"/>
    <property type="molecule type" value="Genomic_DNA"/>
</dbReference>
<name>A0A8S5RN75_9VIRU</name>
<sequence length="205" mass="24012">MGNLSVLWKESLKDFPNHKNLSDAVQMQGQQLQERVYGECMKLPEFEKCKCCKIRKLNNEDIRLCEPLFLEYANTTCEERRTEHPEQCKKIFDKIENDKVYAEEYTCIPITIMKPYESATSSFLVMVEQETEYASFVADVIGRLDYDETLMVKVEESEIPFKVIHIGISDNIFPIRFELMAKQVGRFSTGRWEKILKGISNENKR</sequence>
<accession>A0A8S5RN75</accession>